<dbReference type="EMBL" id="CP102848">
    <property type="protein sequence ID" value="UVF22843.1"/>
    <property type="molecule type" value="Genomic_DNA"/>
</dbReference>
<organism evidence="1 2">
    <name type="scientific">Microvirga terrae</name>
    <dbReference type="NCBI Taxonomy" id="2740529"/>
    <lineage>
        <taxon>Bacteria</taxon>
        <taxon>Pseudomonadati</taxon>
        <taxon>Pseudomonadota</taxon>
        <taxon>Alphaproteobacteria</taxon>
        <taxon>Hyphomicrobiales</taxon>
        <taxon>Methylobacteriaceae</taxon>
        <taxon>Microvirga</taxon>
    </lineage>
</organism>
<gene>
    <name evidence="1" type="ORF">HPT29_028495</name>
</gene>
<dbReference type="Proteomes" id="UP001017257">
    <property type="component" value="Plasmid pR24_3"/>
</dbReference>
<geneLocation type="plasmid" evidence="1 2">
    <name>pR24_3</name>
</geneLocation>
<reference evidence="1" key="1">
    <citation type="submission" date="2022-08" db="EMBL/GenBank/DDBJ databases">
        <title>Microvirga terrae sp. nov., isolated from soil.</title>
        <authorList>
            <person name="Kim K.H."/>
            <person name="Seo Y.L."/>
            <person name="Kim J.M."/>
            <person name="Lee J.K."/>
            <person name="Han D.M."/>
            <person name="Jeon C.O."/>
        </authorList>
    </citation>
    <scope>NUCLEOTIDE SEQUENCE</scope>
    <source>
        <strain evidence="1">R24</strain>
        <plasmid evidence="1">pR24_3</plasmid>
    </source>
</reference>
<name>A0ABY5S0N1_9HYPH</name>
<keyword evidence="1" id="KW-0614">Plasmid</keyword>
<evidence type="ECO:0000313" key="1">
    <source>
        <dbReference type="EMBL" id="UVF22843.1"/>
    </source>
</evidence>
<accession>A0ABY5S0N1</accession>
<keyword evidence="2" id="KW-1185">Reference proteome</keyword>
<protein>
    <submittedName>
        <fullName evidence="1">Uncharacterized protein</fullName>
    </submittedName>
</protein>
<evidence type="ECO:0000313" key="2">
    <source>
        <dbReference type="Proteomes" id="UP001017257"/>
    </source>
</evidence>
<dbReference type="RefSeq" id="WP_173946275.1">
    <property type="nucleotide sequence ID" value="NZ_CP102848.1"/>
</dbReference>
<proteinExistence type="predicted"/>
<sequence length="117" mass="12595">MTATHLRLAAVDGVTIAPVKRPKQERDQANLAALVAVDPQAIQRLSGLLTDIESTASHVEDAMRRVFEAVCSKDMFTARAVAREALLEAGATAGLARMAAFHLAQPAKPPRHRSRKS</sequence>